<reference evidence="1 2" key="1">
    <citation type="journal article" date="2019" name="Environ. Microbiol.">
        <title>At the nexus of three kingdoms: the genome of the mycorrhizal fungus Gigaspora margarita provides insights into plant, endobacterial and fungal interactions.</title>
        <authorList>
            <person name="Venice F."/>
            <person name="Ghignone S."/>
            <person name="Salvioli di Fossalunga A."/>
            <person name="Amselem J."/>
            <person name="Novero M."/>
            <person name="Xianan X."/>
            <person name="Sedzielewska Toro K."/>
            <person name="Morin E."/>
            <person name="Lipzen A."/>
            <person name="Grigoriev I.V."/>
            <person name="Henrissat B."/>
            <person name="Martin F.M."/>
            <person name="Bonfante P."/>
        </authorList>
    </citation>
    <scope>NUCLEOTIDE SEQUENCE [LARGE SCALE GENOMIC DNA]</scope>
    <source>
        <strain evidence="1 2">BEG34</strain>
    </source>
</reference>
<sequence>MKTGRKWNKNGDKRTENPTLLLGLNEEKKSLIPNFDELIPENKKLFFEYSSIVKVLSHDLTKGVKNWLKDEGKSDIFLSLYLH</sequence>
<organism evidence="1 2">
    <name type="scientific">Gigaspora margarita</name>
    <dbReference type="NCBI Taxonomy" id="4874"/>
    <lineage>
        <taxon>Eukaryota</taxon>
        <taxon>Fungi</taxon>
        <taxon>Fungi incertae sedis</taxon>
        <taxon>Mucoromycota</taxon>
        <taxon>Glomeromycotina</taxon>
        <taxon>Glomeromycetes</taxon>
        <taxon>Diversisporales</taxon>
        <taxon>Gigasporaceae</taxon>
        <taxon>Gigaspora</taxon>
    </lineage>
</organism>
<accession>A0A8H4AYS7</accession>
<evidence type="ECO:0000313" key="1">
    <source>
        <dbReference type="EMBL" id="KAF0545899.1"/>
    </source>
</evidence>
<proteinExistence type="predicted"/>
<gene>
    <name evidence="1" type="ORF">F8M41_001837</name>
</gene>
<keyword evidence="2" id="KW-1185">Reference proteome</keyword>
<protein>
    <submittedName>
        <fullName evidence="1">Uncharacterized protein</fullName>
    </submittedName>
</protein>
<dbReference type="AlphaFoldDB" id="A0A8H4AYS7"/>
<comment type="caution">
    <text evidence="1">The sequence shown here is derived from an EMBL/GenBank/DDBJ whole genome shotgun (WGS) entry which is preliminary data.</text>
</comment>
<dbReference type="EMBL" id="WTPW01000116">
    <property type="protein sequence ID" value="KAF0545899.1"/>
    <property type="molecule type" value="Genomic_DNA"/>
</dbReference>
<evidence type="ECO:0000313" key="2">
    <source>
        <dbReference type="Proteomes" id="UP000439903"/>
    </source>
</evidence>
<name>A0A8H4AYS7_GIGMA</name>
<dbReference type="Proteomes" id="UP000439903">
    <property type="component" value="Unassembled WGS sequence"/>
</dbReference>